<evidence type="ECO:0000259" key="5">
    <source>
        <dbReference type="Pfam" id="PF25973"/>
    </source>
</evidence>
<dbReference type="InterPro" id="IPR058792">
    <property type="entry name" value="Beta-barrel_RND_2"/>
</dbReference>
<evidence type="ECO:0000313" key="8">
    <source>
        <dbReference type="Proteomes" id="UP000366872"/>
    </source>
</evidence>
<dbReference type="NCBIfam" id="TIGR01730">
    <property type="entry name" value="RND_mfp"/>
    <property type="match status" value="1"/>
</dbReference>
<evidence type="ECO:0000313" key="7">
    <source>
        <dbReference type="EMBL" id="VGO11665.1"/>
    </source>
</evidence>
<name>A0A6C2TVJ0_PONDE</name>
<feature type="signal peptide" evidence="3">
    <location>
        <begin position="1"/>
        <end position="19"/>
    </location>
</feature>
<dbReference type="EMBL" id="CAAHFG010000001">
    <property type="protein sequence ID" value="VGO11665.1"/>
    <property type="molecule type" value="Genomic_DNA"/>
</dbReference>
<gene>
    <name evidence="7" type="primary">mdtA_1</name>
    <name evidence="7" type="ORF">PDESU_00210</name>
</gene>
<keyword evidence="8" id="KW-1185">Reference proteome</keyword>
<evidence type="ECO:0000259" key="6">
    <source>
        <dbReference type="Pfam" id="PF25989"/>
    </source>
</evidence>
<dbReference type="InterPro" id="IPR058637">
    <property type="entry name" value="YknX-like_C"/>
</dbReference>
<comment type="similarity">
    <text evidence="1">Belongs to the membrane fusion protein (MFP) (TC 8.A.1) family.</text>
</comment>
<organism evidence="7 8">
    <name type="scientific">Pontiella desulfatans</name>
    <dbReference type="NCBI Taxonomy" id="2750659"/>
    <lineage>
        <taxon>Bacteria</taxon>
        <taxon>Pseudomonadati</taxon>
        <taxon>Kiritimatiellota</taxon>
        <taxon>Kiritimatiellia</taxon>
        <taxon>Kiritimatiellales</taxon>
        <taxon>Pontiellaceae</taxon>
        <taxon>Pontiella</taxon>
    </lineage>
</organism>
<sequence length="348" mass="37070">MKKIYIPYAVAFTCAAAFATAPVELVPVQKKDLSITTTQPASIEAFHTASIGARVTGYVKAVLVDIGTPVQKGQPMVEIDAPELAAAVDVLKAEIKDREAALAAAQSEQQRVKKLAEKGSITEKAAQEAELRLQQAEAAKAVTEAKLVEANQMLAYTRIPAPFDGTVSVRNVDPGDLVEADSGNILLEVASVSPLRVVTFIPEREAVWLNNGDKATLAFDAYPGQTFEALISRTAGVLDPKTRRMRTEIDLDNAKGLLFPGMYGKVSVELENRRNALVLPAGAVRLNDGAPHVYAIENDAVKRIPVATGTDTGTEIEILSGLTGGEQIVANSIGRLRDGDAVSVKSRD</sequence>
<dbReference type="Pfam" id="PF25973">
    <property type="entry name" value="BSH_CzcB"/>
    <property type="match status" value="1"/>
</dbReference>
<proteinExistence type="inferred from homology"/>
<feature type="domain" description="CusB-like beta-barrel" evidence="4">
    <location>
        <begin position="201"/>
        <end position="269"/>
    </location>
</feature>
<evidence type="ECO:0000256" key="3">
    <source>
        <dbReference type="SAM" id="SignalP"/>
    </source>
</evidence>
<dbReference type="Gene3D" id="2.40.50.100">
    <property type="match status" value="1"/>
</dbReference>
<dbReference type="InterPro" id="IPR006143">
    <property type="entry name" value="RND_pump_MFP"/>
</dbReference>
<accession>A0A6C2TVJ0</accession>
<evidence type="ECO:0000256" key="1">
    <source>
        <dbReference type="ARBA" id="ARBA00009477"/>
    </source>
</evidence>
<dbReference type="GO" id="GO:1990281">
    <property type="term" value="C:efflux pump complex"/>
    <property type="evidence" value="ECO:0007669"/>
    <property type="project" value="TreeGrafter"/>
</dbReference>
<feature type="chain" id="PRO_5025643009" evidence="3">
    <location>
        <begin position="20"/>
        <end position="348"/>
    </location>
</feature>
<dbReference type="PANTHER" id="PTHR30469:SF37">
    <property type="entry name" value="RAGD PROTEIN"/>
    <property type="match status" value="1"/>
</dbReference>
<dbReference type="Gene3D" id="2.40.30.170">
    <property type="match status" value="1"/>
</dbReference>
<keyword evidence="3" id="KW-0732">Signal</keyword>
<dbReference type="PANTHER" id="PTHR30469">
    <property type="entry name" value="MULTIDRUG RESISTANCE PROTEIN MDTA"/>
    <property type="match status" value="1"/>
</dbReference>
<dbReference type="AlphaFoldDB" id="A0A6C2TVJ0"/>
<keyword evidence="2" id="KW-0175">Coiled coil</keyword>
<dbReference type="RefSeq" id="WP_168441872.1">
    <property type="nucleotide sequence ID" value="NZ_CAAHFG010000001.1"/>
</dbReference>
<evidence type="ECO:0000256" key="2">
    <source>
        <dbReference type="SAM" id="Coils"/>
    </source>
</evidence>
<dbReference type="GO" id="GO:0015562">
    <property type="term" value="F:efflux transmembrane transporter activity"/>
    <property type="evidence" value="ECO:0007669"/>
    <property type="project" value="TreeGrafter"/>
</dbReference>
<feature type="coiled-coil region" evidence="2">
    <location>
        <begin position="88"/>
        <end position="153"/>
    </location>
</feature>
<feature type="domain" description="YknX-like C-terminal permuted SH3-like" evidence="6">
    <location>
        <begin position="276"/>
        <end position="344"/>
    </location>
</feature>
<evidence type="ECO:0000259" key="4">
    <source>
        <dbReference type="Pfam" id="PF25954"/>
    </source>
</evidence>
<dbReference type="Gene3D" id="1.10.287.470">
    <property type="entry name" value="Helix hairpin bin"/>
    <property type="match status" value="1"/>
</dbReference>
<dbReference type="InterPro" id="IPR058647">
    <property type="entry name" value="BSH_CzcB-like"/>
</dbReference>
<dbReference type="Pfam" id="PF25954">
    <property type="entry name" value="Beta-barrel_RND_2"/>
    <property type="match status" value="1"/>
</dbReference>
<reference evidence="7 8" key="1">
    <citation type="submission" date="2019-04" db="EMBL/GenBank/DDBJ databases">
        <authorList>
            <person name="Van Vliet M D."/>
        </authorList>
    </citation>
    <scope>NUCLEOTIDE SEQUENCE [LARGE SCALE GENOMIC DNA]</scope>
    <source>
        <strain evidence="7 8">F1</strain>
    </source>
</reference>
<feature type="domain" description="CzcB-like barrel-sandwich hybrid" evidence="5">
    <location>
        <begin position="48"/>
        <end position="182"/>
    </location>
</feature>
<protein>
    <submittedName>
        <fullName evidence="7">Multidrug resistance protein MdtA</fullName>
    </submittedName>
</protein>
<dbReference type="Pfam" id="PF25989">
    <property type="entry name" value="YknX_C"/>
    <property type="match status" value="1"/>
</dbReference>
<dbReference type="SUPFAM" id="SSF111369">
    <property type="entry name" value="HlyD-like secretion proteins"/>
    <property type="match status" value="1"/>
</dbReference>
<dbReference type="Proteomes" id="UP000366872">
    <property type="component" value="Unassembled WGS sequence"/>
</dbReference>
<dbReference type="Gene3D" id="2.40.420.20">
    <property type="match status" value="1"/>
</dbReference>